<gene>
    <name evidence="4" type="ORF">SAMN04487945_0475</name>
</gene>
<dbReference type="Pfam" id="PF06745">
    <property type="entry name" value="ATPase"/>
    <property type="match status" value="1"/>
</dbReference>
<accession>A0A1I0MYG6</accession>
<keyword evidence="1" id="KW-0547">Nucleotide-binding</keyword>
<dbReference type="STRING" id="355548.SAMN04487945_0475"/>
<keyword evidence="4" id="KW-0966">Cell projection</keyword>
<dbReference type="Proteomes" id="UP000198518">
    <property type="component" value="Unassembled WGS sequence"/>
</dbReference>
<dbReference type="RefSeq" id="WP_089667684.1">
    <property type="nucleotide sequence ID" value="NZ_FOJA01000001.1"/>
</dbReference>
<dbReference type="GO" id="GO:0005524">
    <property type="term" value="F:ATP binding"/>
    <property type="evidence" value="ECO:0007669"/>
    <property type="project" value="UniProtKB-KW"/>
</dbReference>
<proteinExistence type="predicted"/>
<keyword evidence="2" id="KW-0067">ATP-binding</keyword>
<evidence type="ECO:0000313" key="4">
    <source>
        <dbReference type="EMBL" id="SEV93856.1"/>
    </source>
</evidence>
<keyword evidence="4" id="KW-0282">Flagellum</keyword>
<dbReference type="OrthoDB" id="63735at2157"/>
<dbReference type="Gene3D" id="3.40.50.300">
    <property type="entry name" value="P-loop containing nucleotide triphosphate hydrolases"/>
    <property type="match status" value="1"/>
</dbReference>
<dbReference type="InterPro" id="IPR027417">
    <property type="entry name" value="P-loop_NTPase"/>
</dbReference>
<keyword evidence="4" id="KW-0969">Cilium</keyword>
<dbReference type="SUPFAM" id="SSF52540">
    <property type="entry name" value="P-loop containing nucleoside triphosphate hydrolases"/>
    <property type="match status" value="1"/>
</dbReference>
<dbReference type="EMBL" id="FOJA01000001">
    <property type="protein sequence ID" value="SEV93856.1"/>
    <property type="molecule type" value="Genomic_DNA"/>
</dbReference>
<sequence length="256" mass="28003">MSTRTLYSLGLDEHDRLNNELGGGIPGGSIVLIEGDYGAGKSAMSQRFSYGLCEEGNSVTLVSTELTVRGFIDQMHSLSYDVEEHLLNEDLLFLEADVDTGGSALRGGAGTEEDDSSRRKLLKRLMEADKMWDADVVVVDTFDAILRNDPNFEALVRQNEERQAALEIISFFRDLVSQGKVIVLTVDPSTVDEEAIGPFRSIADVYLELQMVEVGNDVRRSIAVRRFAGMGEQVGDTIGYSVRSGTGIVIESRSVA</sequence>
<dbReference type="PANTHER" id="PTHR43637">
    <property type="entry name" value="UPF0273 PROTEIN TM_0370"/>
    <property type="match status" value="1"/>
</dbReference>
<dbReference type="InterPro" id="IPR014774">
    <property type="entry name" value="KaiC-like_dom"/>
</dbReference>
<evidence type="ECO:0000256" key="2">
    <source>
        <dbReference type="ARBA" id="ARBA00022840"/>
    </source>
</evidence>
<name>A0A1I0MYG6_9EURY</name>
<protein>
    <submittedName>
        <fullName evidence="4">Flagellar protein FlaH</fullName>
    </submittedName>
</protein>
<organism evidence="4 5">
    <name type="scientific">Halobacterium jilantaiense</name>
    <dbReference type="NCBI Taxonomy" id="355548"/>
    <lineage>
        <taxon>Archaea</taxon>
        <taxon>Methanobacteriati</taxon>
        <taxon>Methanobacteriota</taxon>
        <taxon>Stenosarchaea group</taxon>
        <taxon>Halobacteria</taxon>
        <taxon>Halobacteriales</taxon>
        <taxon>Halobacteriaceae</taxon>
        <taxon>Halobacterium</taxon>
    </lineage>
</organism>
<evidence type="ECO:0000256" key="1">
    <source>
        <dbReference type="ARBA" id="ARBA00022741"/>
    </source>
</evidence>
<feature type="domain" description="KaiC-like" evidence="3">
    <location>
        <begin position="17"/>
        <end position="232"/>
    </location>
</feature>
<reference evidence="4 5" key="1">
    <citation type="submission" date="2016-10" db="EMBL/GenBank/DDBJ databases">
        <authorList>
            <person name="de Groot N.N."/>
        </authorList>
    </citation>
    <scope>NUCLEOTIDE SEQUENCE [LARGE SCALE GENOMIC DNA]</scope>
    <source>
        <strain evidence="4 5">CGMCC 1.5337</strain>
    </source>
</reference>
<dbReference type="PANTHER" id="PTHR43637:SF3">
    <property type="entry name" value="FLAGELLA-RELATED PROTEIN H-RELATED"/>
    <property type="match status" value="1"/>
</dbReference>
<dbReference type="AlphaFoldDB" id="A0A1I0MYG6"/>
<evidence type="ECO:0000259" key="3">
    <source>
        <dbReference type="Pfam" id="PF06745"/>
    </source>
</evidence>
<evidence type="ECO:0000313" key="5">
    <source>
        <dbReference type="Proteomes" id="UP000198518"/>
    </source>
</evidence>
<keyword evidence="5" id="KW-1185">Reference proteome</keyword>